<evidence type="ECO:0000313" key="2">
    <source>
        <dbReference type="Proteomes" id="UP001148629"/>
    </source>
</evidence>
<dbReference type="EMBL" id="JANRMS010001074">
    <property type="protein sequence ID" value="KAJ3531328.1"/>
    <property type="molecule type" value="Genomic_DNA"/>
</dbReference>
<sequence>MTPSALMAGEQDPEEKELRHPIPLRNRETNYPSITKHLQLGSERGCFDKLPDELKKHCLGGVQGTRDWIYSNNPADNPSQMTTFGKLDASRFADVGIHHLEKLPSANLSSVQVGVVLRADMEQLVQESHHLRHGVVKSMLLQWLDAPFGVLTVHLEPNGAAVGNEGLITDRVITERTRDALGDREGEKQAELQE</sequence>
<dbReference type="Proteomes" id="UP001148629">
    <property type="component" value="Unassembled WGS sequence"/>
</dbReference>
<gene>
    <name evidence="1" type="ORF">NM208_g8930</name>
</gene>
<name>A0ACC1S3H3_9HYPO</name>
<proteinExistence type="predicted"/>
<keyword evidence="2" id="KW-1185">Reference proteome</keyword>
<protein>
    <submittedName>
        <fullName evidence="1">Uncharacterized protein</fullName>
    </submittedName>
</protein>
<organism evidence="1 2">
    <name type="scientific">Fusarium decemcellulare</name>
    <dbReference type="NCBI Taxonomy" id="57161"/>
    <lineage>
        <taxon>Eukaryota</taxon>
        <taxon>Fungi</taxon>
        <taxon>Dikarya</taxon>
        <taxon>Ascomycota</taxon>
        <taxon>Pezizomycotina</taxon>
        <taxon>Sordariomycetes</taxon>
        <taxon>Hypocreomycetidae</taxon>
        <taxon>Hypocreales</taxon>
        <taxon>Nectriaceae</taxon>
        <taxon>Fusarium</taxon>
        <taxon>Fusarium decemcellulare species complex</taxon>
    </lineage>
</organism>
<evidence type="ECO:0000313" key="1">
    <source>
        <dbReference type="EMBL" id="KAJ3531328.1"/>
    </source>
</evidence>
<reference evidence="1" key="1">
    <citation type="submission" date="2022-08" db="EMBL/GenBank/DDBJ databases">
        <title>Genome Sequence of Fusarium decemcellulare.</title>
        <authorList>
            <person name="Buettner E."/>
        </authorList>
    </citation>
    <scope>NUCLEOTIDE SEQUENCE</scope>
    <source>
        <strain evidence="1">Babe19</strain>
    </source>
</reference>
<accession>A0ACC1S3H3</accession>
<comment type="caution">
    <text evidence="1">The sequence shown here is derived from an EMBL/GenBank/DDBJ whole genome shotgun (WGS) entry which is preliminary data.</text>
</comment>